<dbReference type="PANTHER" id="PTHR20916:SF18">
    <property type="entry name" value="IPT_TIG DOMAIN-CONTAINING PROTEIN"/>
    <property type="match status" value="1"/>
</dbReference>
<protein>
    <submittedName>
        <fullName evidence="3">Uncharacterized protein</fullName>
    </submittedName>
</protein>
<keyword evidence="1" id="KW-0175">Coiled coil</keyword>
<accession>A0A7G2CI84</accession>
<feature type="compositionally biased region" description="Low complexity" evidence="2">
    <location>
        <begin position="505"/>
        <end position="518"/>
    </location>
</feature>
<feature type="compositionally biased region" description="Low complexity" evidence="2">
    <location>
        <begin position="234"/>
        <end position="244"/>
    </location>
</feature>
<keyword evidence="4" id="KW-1185">Reference proteome</keyword>
<feature type="region of interest" description="Disordered" evidence="2">
    <location>
        <begin position="318"/>
        <end position="390"/>
    </location>
</feature>
<evidence type="ECO:0000313" key="3">
    <source>
        <dbReference type="EMBL" id="CAD2219466.1"/>
    </source>
</evidence>
<dbReference type="Proteomes" id="UP000515908">
    <property type="component" value="Chromosome 14"/>
</dbReference>
<evidence type="ECO:0000313" key="4">
    <source>
        <dbReference type="Proteomes" id="UP000515908"/>
    </source>
</evidence>
<feature type="compositionally biased region" description="Polar residues" evidence="2">
    <location>
        <begin position="290"/>
        <end position="304"/>
    </location>
</feature>
<organism evidence="3 4">
    <name type="scientific">Angomonas deanei</name>
    <dbReference type="NCBI Taxonomy" id="59799"/>
    <lineage>
        <taxon>Eukaryota</taxon>
        <taxon>Discoba</taxon>
        <taxon>Euglenozoa</taxon>
        <taxon>Kinetoplastea</taxon>
        <taxon>Metakinetoplastina</taxon>
        <taxon>Trypanosomatida</taxon>
        <taxon>Trypanosomatidae</taxon>
        <taxon>Strigomonadinae</taxon>
        <taxon>Angomonas</taxon>
    </lineage>
</organism>
<reference evidence="3 4" key="1">
    <citation type="submission" date="2020-08" db="EMBL/GenBank/DDBJ databases">
        <authorList>
            <person name="Newling K."/>
            <person name="Davey J."/>
            <person name="Forrester S."/>
        </authorList>
    </citation>
    <scope>NUCLEOTIDE SEQUENCE [LARGE SCALE GENOMIC DNA]</scope>
    <source>
        <strain evidence="4">Crithidia deanei Carvalho (ATCC PRA-265)</strain>
    </source>
</reference>
<feature type="region of interest" description="Disordered" evidence="2">
    <location>
        <begin position="146"/>
        <end position="207"/>
    </location>
</feature>
<evidence type="ECO:0000256" key="1">
    <source>
        <dbReference type="SAM" id="Coils"/>
    </source>
</evidence>
<feature type="coiled-coil region" evidence="1">
    <location>
        <begin position="415"/>
        <end position="449"/>
    </location>
</feature>
<feature type="region of interest" description="Disordered" evidence="2">
    <location>
        <begin position="92"/>
        <end position="120"/>
    </location>
</feature>
<feature type="compositionally biased region" description="Low complexity" evidence="2">
    <location>
        <begin position="322"/>
        <end position="338"/>
    </location>
</feature>
<sequence length="853" mass="98371">MNELQFFEPQLLRFTPPENNNHNHQPNEALLETVEGTGVPTLSEIKTQNSTTKRITTTYNRFYSSQHSTPRIIHSDEEDNSSESFLSLYDTNETKNNSLIPGSRPPLEKTMAMSEGKRPNAKKETISYNLNHTADPQQHLSYEPVQHEEELELLSPPQDSNSVTPIYSKTNITRCHSPCTDEDEKKTENTPPPTKIKKQNKNGEYDSDEDMMEPILLKNNTTVFSYSDHDSSRNRTTVTSSNNSFGKSTHHHVVDNNNNNNNKAPPISATVPYDLSDSMFDTEKKEDENNNVSSANYEQSSEDFTVAARQQPTKTYRGSMVNSSANYNKNNSNTNKKTTPVKLKTHQKLKKETKKKDSHNNSVNTRCGGRDTPPPSENINQNNNNNHKETEHKCQIEHLSDHDLQQQWDLAFSELNSLKLRLNEMTETRKKMEEEQENKEKELKLLKQHFLPHVNFSELDLLLLYLKTVTTEVYDLPRNCIFLNHRDWLSILYVAATFGHTVKLNNNNNNRNNSNNNNVGSPTRDNEKEIVNFSHNDETIKFIDIDYRLLLSELPKIGIMAGLLYFEDFGRNIEKIHICCDNLMSYKSLPINFSQTNTKTNTANNNNNNTEIITQSSNFFTADTGLYNNHHFTSASPLFVVPATAFMMIFAELIIAIQLNAKTSIKFFELFLKDFPLDNNLNNKKDQKIVYFTKDNDWTNDGASRLGYAFFDVLYHHCDDIQNVLDENNENDENNNNEIIPVSHYHNPYNKCHNHPFFYRFKKIPNDNNKNNKTANVFGLRSFNEESEVLAAEELLLHQNKNTLWANISDYVNYNNARVDTLFEKEKEKEREKKFKTKILKTLGETIVKDNPA</sequence>
<proteinExistence type="predicted"/>
<feature type="compositionally biased region" description="Polar residues" evidence="2">
    <location>
        <begin position="157"/>
        <end position="174"/>
    </location>
</feature>
<feature type="region of interest" description="Disordered" evidence="2">
    <location>
        <begin position="284"/>
        <end position="304"/>
    </location>
</feature>
<name>A0A7G2CI84_9TRYP</name>
<evidence type="ECO:0000256" key="2">
    <source>
        <dbReference type="SAM" id="MobiDB-lite"/>
    </source>
</evidence>
<feature type="region of interest" description="Disordered" evidence="2">
    <location>
        <begin position="225"/>
        <end position="267"/>
    </location>
</feature>
<feature type="compositionally biased region" description="Basic residues" evidence="2">
    <location>
        <begin position="343"/>
        <end position="353"/>
    </location>
</feature>
<dbReference type="EMBL" id="LR877158">
    <property type="protein sequence ID" value="CAD2219466.1"/>
    <property type="molecule type" value="Genomic_DNA"/>
</dbReference>
<gene>
    <name evidence="3" type="ORF">ADEAN_000697100</name>
</gene>
<feature type="region of interest" description="Disordered" evidence="2">
    <location>
        <begin position="505"/>
        <end position="526"/>
    </location>
</feature>
<dbReference type="AlphaFoldDB" id="A0A7G2CI84"/>
<dbReference type="VEuPathDB" id="TriTrypDB:ADEAN_000697100"/>
<dbReference type="PANTHER" id="PTHR20916">
    <property type="entry name" value="CYSTEINE AND GLYCINE-RICH PROTEIN 2 BINDING PROTEIN"/>
    <property type="match status" value="1"/>
</dbReference>